<dbReference type="EMBL" id="CCYA01000318">
    <property type="protein sequence ID" value="CEH16454.1"/>
    <property type="molecule type" value="Genomic_DNA"/>
</dbReference>
<evidence type="ECO:0000313" key="4">
    <source>
        <dbReference type="Proteomes" id="UP000054845"/>
    </source>
</evidence>
<proteinExistence type="predicted"/>
<name>A0A0P1BJY9_9BASI</name>
<feature type="compositionally biased region" description="Polar residues" evidence="1">
    <location>
        <begin position="116"/>
        <end position="130"/>
    </location>
</feature>
<keyword evidence="2" id="KW-0732">Signal</keyword>
<evidence type="ECO:0000256" key="1">
    <source>
        <dbReference type="SAM" id="MobiDB-lite"/>
    </source>
</evidence>
<sequence length="167" mass="18066">MFSSCSSLLLAACQWMLFSSTISAAPIPSQASHIAASGALVRQGSSKLNIELLPRAGAEFEGLLRSLSRGSSSPSRTRSGLARVVDLRLSPSYVDPTKPKGWERTLSGKVIGESRLSPTYSHSAPQSPTEQARLRRSVSHKRLDQIKAMQSPVVPTKYLPASKQRAY</sequence>
<organism evidence="3 4">
    <name type="scientific">Ceraceosorus bombacis</name>
    <dbReference type="NCBI Taxonomy" id="401625"/>
    <lineage>
        <taxon>Eukaryota</taxon>
        <taxon>Fungi</taxon>
        <taxon>Dikarya</taxon>
        <taxon>Basidiomycota</taxon>
        <taxon>Ustilaginomycotina</taxon>
        <taxon>Exobasidiomycetes</taxon>
        <taxon>Ceraceosorales</taxon>
        <taxon>Ceraceosoraceae</taxon>
        <taxon>Ceraceosorus</taxon>
    </lineage>
</organism>
<keyword evidence="4" id="KW-1185">Reference proteome</keyword>
<protein>
    <submittedName>
        <fullName evidence="3">Uncharacterized protein</fullName>
    </submittedName>
</protein>
<evidence type="ECO:0000313" key="3">
    <source>
        <dbReference type="EMBL" id="CEH16454.1"/>
    </source>
</evidence>
<feature type="signal peptide" evidence="2">
    <location>
        <begin position="1"/>
        <end position="24"/>
    </location>
</feature>
<dbReference type="Proteomes" id="UP000054845">
    <property type="component" value="Unassembled WGS sequence"/>
</dbReference>
<accession>A0A0P1BJY9</accession>
<dbReference type="AlphaFoldDB" id="A0A0P1BJY9"/>
<feature type="region of interest" description="Disordered" evidence="1">
    <location>
        <begin position="113"/>
        <end position="134"/>
    </location>
</feature>
<evidence type="ECO:0000256" key="2">
    <source>
        <dbReference type="SAM" id="SignalP"/>
    </source>
</evidence>
<reference evidence="3 4" key="1">
    <citation type="submission" date="2014-09" db="EMBL/GenBank/DDBJ databases">
        <authorList>
            <person name="Magalhaes I.L.F."/>
            <person name="Oliveira U."/>
            <person name="Santos F.R."/>
            <person name="Vidigal T.H.D.A."/>
            <person name="Brescovit A.D."/>
            <person name="Santos A.J."/>
        </authorList>
    </citation>
    <scope>NUCLEOTIDE SEQUENCE [LARGE SCALE GENOMIC DNA]</scope>
</reference>
<feature type="chain" id="PRO_5006059576" evidence="2">
    <location>
        <begin position="25"/>
        <end position="167"/>
    </location>
</feature>